<dbReference type="InterPro" id="IPR024479">
    <property type="entry name" value="DUF3866"/>
</dbReference>
<comment type="caution">
    <text evidence="1">The sequence shown here is derived from an EMBL/GenBank/DDBJ whole genome shotgun (WGS) entry which is preliminary data.</text>
</comment>
<gene>
    <name evidence="1" type="ORF">NVS47_09865</name>
</gene>
<accession>A0ABT1Y4L0</accession>
<protein>
    <submittedName>
        <fullName evidence="1">DUF3866 family protein</fullName>
    </submittedName>
</protein>
<evidence type="ECO:0000313" key="1">
    <source>
        <dbReference type="EMBL" id="MCR6545811.1"/>
    </source>
</evidence>
<dbReference type="Pfam" id="PF12982">
    <property type="entry name" value="DUF3866"/>
    <property type="match status" value="1"/>
</dbReference>
<name>A0ABT1Y4L0_9FIRM</name>
<reference evidence="1 2" key="1">
    <citation type="submission" date="2022-08" db="EMBL/GenBank/DDBJ databases">
        <title>Proteogenomics of the novel Dehalobacterium formicoaceticum strain EZ94 highlights a key role of methyltransferases during anaerobic dichloromethane degradation.</title>
        <authorList>
            <person name="Wasmund K."/>
        </authorList>
    </citation>
    <scope>NUCLEOTIDE SEQUENCE [LARGE SCALE GENOMIC DNA]</scope>
    <source>
        <strain evidence="1 2">EZ94</strain>
    </source>
</reference>
<evidence type="ECO:0000313" key="2">
    <source>
        <dbReference type="Proteomes" id="UP001524944"/>
    </source>
</evidence>
<sequence length="364" mass="39737">MERIESKIGKVKNILMQREGFSEIEVALEGRLEKAINYEDLTGKIDLGDRVLLNTTGVKLGLGTGGYHFVETNLSHPLTSLAGKGHIMKLNYTPQQIKVLSVEEEAAGFQEVFNNFHSLEGLPVMIFSLHSALAPLVLSYKLIQPQARLAYIMTDGGALPAAFSHTLARLKEEGWIKTVLTSGHTFGGDYEAVNIYSALIAAKEIAGADAVLMGLGPGHVGTGTKWGFSAIQLGEGVNAVNILGGRPIFCPRISFLDPRLRHQGISHQSLTILSQVTLSPALVVLPHLPEEQEKMIKQQIEAYKIEEKHSVIWEHGKMGWEHLQETSYSFQTMGRGLSEDQAYFLGICAGGIYAAKIAEGKGFN</sequence>
<dbReference type="Proteomes" id="UP001524944">
    <property type="component" value="Unassembled WGS sequence"/>
</dbReference>
<organism evidence="1 2">
    <name type="scientific">Dehalobacterium formicoaceticum</name>
    <dbReference type="NCBI Taxonomy" id="51515"/>
    <lineage>
        <taxon>Bacteria</taxon>
        <taxon>Bacillati</taxon>
        <taxon>Bacillota</taxon>
        <taxon>Clostridia</taxon>
        <taxon>Eubacteriales</taxon>
        <taxon>Peptococcaceae</taxon>
        <taxon>Dehalobacterium</taxon>
    </lineage>
</organism>
<dbReference type="EMBL" id="JANPWE010000004">
    <property type="protein sequence ID" value="MCR6545811.1"/>
    <property type="molecule type" value="Genomic_DNA"/>
</dbReference>
<dbReference type="RefSeq" id="WP_089611087.1">
    <property type="nucleotide sequence ID" value="NZ_CP022121.1"/>
</dbReference>
<keyword evidence="2" id="KW-1185">Reference proteome</keyword>
<proteinExistence type="predicted"/>